<comment type="caution">
    <text evidence="2">The sequence shown here is derived from an EMBL/GenBank/DDBJ whole genome shotgun (WGS) entry which is preliminary data.</text>
</comment>
<protein>
    <recommendedName>
        <fullName evidence="1">Reverse transcriptase Ty1/copia-type domain-containing protein</fullName>
    </recommendedName>
</protein>
<dbReference type="InterPro" id="IPR013103">
    <property type="entry name" value="RVT_2"/>
</dbReference>
<name>A0AAV3PP95_LITER</name>
<organism evidence="2 3">
    <name type="scientific">Lithospermum erythrorhizon</name>
    <name type="common">Purple gromwell</name>
    <name type="synonym">Lithospermum officinale var. erythrorhizon</name>
    <dbReference type="NCBI Taxonomy" id="34254"/>
    <lineage>
        <taxon>Eukaryota</taxon>
        <taxon>Viridiplantae</taxon>
        <taxon>Streptophyta</taxon>
        <taxon>Embryophyta</taxon>
        <taxon>Tracheophyta</taxon>
        <taxon>Spermatophyta</taxon>
        <taxon>Magnoliopsida</taxon>
        <taxon>eudicotyledons</taxon>
        <taxon>Gunneridae</taxon>
        <taxon>Pentapetalae</taxon>
        <taxon>asterids</taxon>
        <taxon>lamiids</taxon>
        <taxon>Boraginales</taxon>
        <taxon>Boraginaceae</taxon>
        <taxon>Boraginoideae</taxon>
        <taxon>Lithospermeae</taxon>
        <taxon>Lithospermum</taxon>
    </lineage>
</organism>
<dbReference type="EMBL" id="BAABME010033652">
    <property type="protein sequence ID" value="GAA0153574.1"/>
    <property type="molecule type" value="Genomic_DNA"/>
</dbReference>
<keyword evidence="3" id="KW-1185">Reference proteome</keyword>
<gene>
    <name evidence="2" type="ORF">LIER_43238</name>
</gene>
<dbReference type="Proteomes" id="UP001454036">
    <property type="component" value="Unassembled WGS sequence"/>
</dbReference>
<proteinExistence type="predicted"/>
<reference evidence="2 3" key="1">
    <citation type="submission" date="2024-01" db="EMBL/GenBank/DDBJ databases">
        <title>The complete chloroplast genome sequence of Lithospermum erythrorhizon: insights into the phylogenetic relationship among Boraginaceae species and the maternal lineages of purple gromwells.</title>
        <authorList>
            <person name="Okada T."/>
            <person name="Watanabe K."/>
        </authorList>
    </citation>
    <scope>NUCLEOTIDE SEQUENCE [LARGE SCALE GENOMIC DNA]</scope>
</reference>
<dbReference type="Pfam" id="PF07727">
    <property type="entry name" value="RVT_2"/>
    <property type="match status" value="1"/>
</dbReference>
<evidence type="ECO:0000313" key="2">
    <source>
        <dbReference type="EMBL" id="GAA0153574.1"/>
    </source>
</evidence>
<evidence type="ECO:0000259" key="1">
    <source>
        <dbReference type="Pfam" id="PF07727"/>
    </source>
</evidence>
<feature type="domain" description="Reverse transcriptase Ty1/copia-type" evidence="1">
    <location>
        <begin position="3"/>
        <end position="59"/>
    </location>
</feature>
<evidence type="ECO:0000313" key="3">
    <source>
        <dbReference type="Proteomes" id="UP001454036"/>
    </source>
</evidence>
<dbReference type="AlphaFoldDB" id="A0AAV3PP95"/>
<sequence length="107" mass="11761">MSQLNAEFAMKDLWKHSSFLGIDVTYHSGGLFLSQKKYAEAIIACDSMASCKPSAIPIETKSKWGSASDLFVYAYPYDLSHASSQRHCSLHLSLSVRPPPASTEGVY</sequence>
<accession>A0AAV3PP95</accession>